<comment type="pathway">
    <text evidence="1 3">Metabolic intermediate biosynthesis; chorismate biosynthesis; chorismate from D-erythrose 4-phosphate and phosphoenolpyruvate: step 4/7.</text>
</comment>
<keyword evidence="6" id="KW-1185">Reference proteome</keyword>
<dbReference type="SUPFAM" id="SSF53223">
    <property type="entry name" value="Aminoacid dehydrogenase-like, N-terminal domain"/>
    <property type="match status" value="1"/>
</dbReference>
<dbReference type="GO" id="GO:0050661">
    <property type="term" value="F:NADP binding"/>
    <property type="evidence" value="ECO:0007669"/>
    <property type="project" value="TreeGrafter"/>
</dbReference>
<keyword evidence="3" id="KW-0521">NADP</keyword>
<dbReference type="Gene3D" id="3.40.50.720">
    <property type="entry name" value="NAD(P)-binding Rossmann-like Domain"/>
    <property type="match status" value="1"/>
</dbReference>
<feature type="binding site" evidence="3">
    <location>
        <position position="86"/>
    </location>
    <ligand>
        <name>shikimate</name>
        <dbReference type="ChEBI" id="CHEBI:36208"/>
    </ligand>
</feature>
<dbReference type="InterPro" id="IPR022893">
    <property type="entry name" value="Shikimate_DH_fam"/>
</dbReference>
<dbReference type="InterPro" id="IPR046346">
    <property type="entry name" value="Aminoacid_DH-like_N_sf"/>
</dbReference>
<feature type="binding site" evidence="3">
    <location>
        <position position="255"/>
    </location>
    <ligand>
        <name>NADP(+)</name>
        <dbReference type="ChEBI" id="CHEBI:58349"/>
    </ligand>
</feature>
<dbReference type="GO" id="GO:0009073">
    <property type="term" value="P:aromatic amino acid family biosynthetic process"/>
    <property type="evidence" value="ECO:0007669"/>
    <property type="project" value="UniProtKB-KW"/>
</dbReference>
<dbReference type="GO" id="GO:0009423">
    <property type="term" value="P:chorismate biosynthetic process"/>
    <property type="evidence" value="ECO:0007669"/>
    <property type="project" value="UniProtKB-UniRule"/>
</dbReference>
<feature type="binding site" evidence="3">
    <location>
        <begin position="16"/>
        <end position="18"/>
    </location>
    <ligand>
        <name>shikimate</name>
        <dbReference type="ChEBI" id="CHEBI:36208"/>
    </ligand>
</feature>
<evidence type="ECO:0000313" key="6">
    <source>
        <dbReference type="Proteomes" id="UP000199182"/>
    </source>
</evidence>
<keyword evidence="3" id="KW-0028">Amino-acid biosynthesis</keyword>
<dbReference type="PANTHER" id="PTHR21089:SF1">
    <property type="entry name" value="BIFUNCTIONAL 3-DEHYDROQUINATE DEHYDRATASE_SHIKIMATE DEHYDROGENASE, CHLOROPLASTIC"/>
    <property type="match status" value="1"/>
</dbReference>
<feature type="binding site" evidence="3">
    <location>
        <position position="77"/>
    </location>
    <ligand>
        <name>NADP(+)</name>
        <dbReference type="ChEBI" id="CHEBI:58349"/>
    </ligand>
</feature>
<dbReference type="Pfam" id="PF08501">
    <property type="entry name" value="Shikimate_dh_N"/>
    <property type="match status" value="1"/>
</dbReference>
<evidence type="ECO:0000256" key="2">
    <source>
        <dbReference type="ARBA" id="ARBA00023141"/>
    </source>
</evidence>
<comment type="caution">
    <text evidence="3">Lacks conserved residue(s) required for the propagation of feature annotation.</text>
</comment>
<proteinExistence type="inferred from homology"/>
<dbReference type="GO" id="GO:0004764">
    <property type="term" value="F:shikimate 3-dehydrogenase (NADP+) activity"/>
    <property type="evidence" value="ECO:0007669"/>
    <property type="project" value="UniProtKB-UniRule"/>
</dbReference>
<dbReference type="EMBL" id="FNID01000012">
    <property type="protein sequence ID" value="SDN13586.1"/>
    <property type="molecule type" value="Genomic_DNA"/>
</dbReference>
<evidence type="ECO:0000256" key="3">
    <source>
        <dbReference type="HAMAP-Rule" id="MF_00222"/>
    </source>
</evidence>
<dbReference type="RefSeq" id="WP_162840330.1">
    <property type="nucleotide sequence ID" value="NZ_FNID01000012.1"/>
</dbReference>
<dbReference type="PANTHER" id="PTHR21089">
    <property type="entry name" value="SHIKIMATE DEHYDROGENASE"/>
    <property type="match status" value="1"/>
</dbReference>
<reference evidence="5 6" key="1">
    <citation type="submission" date="2016-10" db="EMBL/GenBank/DDBJ databases">
        <authorList>
            <person name="de Groot N.N."/>
        </authorList>
    </citation>
    <scope>NUCLEOTIDE SEQUENCE [LARGE SCALE GENOMIC DNA]</scope>
    <source>
        <strain evidence="5 6">CGMCC 1.5012</strain>
    </source>
</reference>
<protein>
    <recommendedName>
        <fullName evidence="3">Shikimate dehydrogenase (NADP(+))</fullName>
        <shortName evidence="3">SDH</shortName>
        <ecNumber evidence="3">1.1.1.25</ecNumber>
    </recommendedName>
</protein>
<feature type="domain" description="Shikimate dehydrogenase substrate binding N-terminal" evidence="4">
    <location>
        <begin position="8"/>
        <end position="88"/>
    </location>
</feature>
<comment type="similarity">
    <text evidence="3">Belongs to the shikimate dehydrogenase family.</text>
</comment>
<keyword evidence="3" id="KW-0560">Oxidoreductase</keyword>
<evidence type="ECO:0000313" key="5">
    <source>
        <dbReference type="EMBL" id="SDN13586.1"/>
    </source>
</evidence>
<dbReference type="EC" id="1.1.1.25" evidence="3"/>
<dbReference type="UniPathway" id="UPA00053">
    <property type="reaction ID" value="UER00087"/>
</dbReference>
<feature type="binding site" evidence="3">
    <location>
        <position position="234"/>
    </location>
    <ligand>
        <name>shikimate</name>
        <dbReference type="ChEBI" id="CHEBI:36208"/>
    </ligand>
</feature>
<dbReference type="Proteomes" id="UP000199182">
    <property type="component" value="Unassembled WGS sequence"/>
</dbReference>
<dbReference type="AlphaFoldDB" id="A0A1G9YZ17"/>
<dbReference type="GO" id="GO:0008652">
    <property type="term" value="P:amino acid biosynthetic process"/>
    <property type="evidence" value="ECO:0007669"/>
    <property type="project" value="UniProtKB-KW"/>
</dbReference>
<dbReference type="STRING" id="258515.SAMN05192585_1128"/>
<organism evidence="5 6">
    <name type="scientific">Acetanaerobacterium elongatum</name>
    <dbReference type="NCBI Taxonomy" id="258515"/>
    <lineage>
        <taxon>Bacteria</taxon>
        <taxon>Bacillati</taxon>
        <taxon>Bacillota</taxon>
        <taxon>Clostridia</taxon>
        <taxon>Eubacteriales</taxon>
        <taxon>Oscillospiraceae</taxon>
        <taxon>Acetanaerobacterium</taxon>
    </lineage>
</organism>
<dbReference type="InterPro" id="IPR013708">
    <property type="entry name" value="Shikimate_DH-bd_N"/>
</dbReference>
<dbReference type="GO" id="GO:0005829">
    <property type="term" value="C:cytosol"/>
    <property type="evidence" value="ECO:0007669"/>
    <property type="project" value="TreeGrafter"/>
</dbReference>
<dbReference type="InterPro" id="IPR036291">
    <property type="entry name" value="NAD(P)-bd_dom_sf"/>
</dbReference>
<feature type="binding site" evidence="3">
    <location>
        <position position="61"/>
    </location>
    <ligand>
        <name>shikimate</name>
        <dbReference type="ChEBI" id="CHEBI:36208"/>
    </ligand>
</feature>
<dbReference type="SUPFAM" id="SSF51735">
    <property type="entry name" value="NAD(P)-binding Rossmann-fold domains"/>
    <property type="match status" value="1"/>
</dbReference>
<comment type="catalytic activity">
    <reaction evidence="3">
        <text>shikimate + NADP(+) = 3-dehydroshikimate + NADPH + H(+)</text>
        <dbReference type="Rhea" id="RHEA:17737"/>
        <dbReference type="ChEBI" id="CHEBI:15378"/>
        <dbReference type="ChEBI" id="CHEBI:16630"/>
        <dbReference type="ChEBI" id="CHEBI:36208"/>
        <dbReference type="ChEBI" id="CHEBI:57783"/>
        <dbReference type="ChEBI" id="CHEBI:58349"/>
        <dbReference type="EC" id="1.1.1.25"/>
    </reaction>
</comment>
<comment type="function">
    <text evidence="3">Involved in the biosynthesis of the chorismate, which leads to the biosynthesis of aromatic amino acids. Catalyzes the reversible NADPH linked reduction of 3-dehydroshikimate (DHSA) to yield shikimate (SA).</text>
</comment>
<evidence type="ECO:0000256" key="1">
    <source>
        <dbReference type="ARBA" id="ARBA00004871"/>
    </source>
</evidence>
<name>A0A1G9YZ17_9FIRM</name>
<dbReference type="CDD" id="cd01065">
    <property type="entry name" value="NAD_bind_Shikimate_DH"/>
    <property type="match status" value="1"/>
</dbReference>
<comment type="subunit">
    <text evidence="3">Homodimer.</text>
</comment>
<evidence type="ECO:0000259" key="4">
    <source>
        <dbReference type="Pfam" id="PF08501"/>
    </source>
</evidence>
<sequence>MEKKRYAVIGHPLEHTLSPVLHQKLFALTGVDAEYTAIPIKPEEFAQKAGPLFELDGFNVTMPYKQRIIPYLDGMTEEAMRFEAVNTVSVEECAVADGLATINGSTRPKRLGHNTDIAGVIKSFELLNTSFTGNICIAGAGATAGMLATQIVLKGGSVTIAVRQGSLQKGEALVHSLKRLSAEPKVRTAVLNTLDEPFDLLINATPCGMYPNIDECPFSDNLIAKTKAVFDEIYNPVQTALCEKASLMGKRVLNGLPMLVWQAAEAQQFWYHAVFSEKELLETVDELRFIL</sequence>
<keyword evidence="2 3" id="KW-0057">Aromatic amino acid biosynthesis</keyword>
<feature type="active site" description="Proton acceptor" evidence="3">
    <location>
        <position position="65"/>
    </location>
</feature>
<gene>
    <name evidence="3" type="primary">aroE</name>
    <name evidence="5" type="ORF">SAMN05192585_1128</name>
</gene>
<feature type="binding site" evidence="3">
    <location>
        <position position="262"/>
    </location>
    <ligand>
        <name>shikimate</name>
        <dbReference type="ChEBI" id="CHEBI:36208"/>
    </ligand>
</feature>
<dbReference type="Gene3D" id="3.40.50.10860">
    <property type="entry name" value="Leucine Dehydrogenase, chain A, domain 1"/>
    <property type="match status" value="1"/>
</dbReference>
<dbReference type="HAMAP" id="MF_00222">
    <property type="entry name" value="Shikimate_DH_AroE"/>
    <property type="match status" value="1"/>
</dbReference>
<accession>A0A1G9YZ17</accession>
<feature type="binding site" evidence="3">
    <location>
        <position position="116"/>
    </location>
    <ligand>
        <name>shikimate</name>
        <dbReference type="ChEBI" id="CHEBI:36208"/>
    </ligand>
</feature>
<dbReference type="GO" id="GO:0019632">
    <property type="term" value="P:shikimate metabolic process"/>
    <property type="evidence" value="ECO:0007669"/>
    <property type="project" value="TreeGrafter"/>
</dbReference>